<dbReference type="PROSITE" id="PS51186">
    <property type="entry name" value="GNAT"/>
    <property type="match status" value="1"/>
</dbReference>
<evidence type="ECO:0000313" key="7">
    <source>
        <dbReference type="Proteomes" id="UP000608024"/>
    </source>
</evidence>
<name>A0A918ZDC7_9ACTN</name>
<evidence type="ECO:0000259" key="5">
    <source>
        <dbReference type="PROSITE" id="PS51186"/>
    </source>
</evidence>
<dbReference type="Gene3D" id="3.40.630.30">
    <property type="match status" value="1"/>
</dbReference>
<evidence type="ECO:0000313" key="6">
    <source>
        <dbReference type="EMBL" id="GHE47376.1"/>
    </source>
</evidence>
<dbReference type="PANTHER" id="PTHR43792">
    <property type="entry name" value="GNAT FAMILY, PUTATIVE (AFU_ORTHOLOGUE AFUA_3G00765)-RELATED-RELATED"/>
    <property type="match status" value="1"/>
</dbReference>
<keyword evidence="1" id="KW-0808">Transferase</keyword>
<keyword evidence="2" id="KW-0012">Acyltransferase</keyword>
<reference evidence="6" key="1">
    <citation type="journal article" date="2014" name="Int. J. Syst. Evol. Microbiol.">
        <title>Complete genome sequence of Corynebacterium casei LMG S-19264T (=DSM 44701T), isolated from a smear-ripened cheese.</title>
        <authorList>
            <consortium name="US DOE Joint Genome Institute (JGI-PGF)"/>
            <person name="Walter F."/>
            <person name="Albersmeier A."/>
            <person name="Kalinowski J."/>
            <person name="Ruckert C."/>
        </authorList>
    </citation>
    <scope>NUCLEOTIDE SEQUENCE</scope>
    <source>
        <strain evidence="6">JCM 4784</strain>
    </source>
</reference>
<dbReference type="EMBL" id="BNBT01000015">
    <property type="protein sequence ID" value="GHE47376.1"/>
    <property type="molecule type" value="Genomic_DNA"/>
</dbReference>
<sequence>MTEPSLPRDAAPDSPPDLPTALPGLVLRPLTVDDADAYYALLDRNRDHLGRLGDYRAECRATPAWVRAHLREDPAPGLRYGIRLHGDLIGRVDLVAVDPPRYGTGYWLDAAHLGAGRATAACAALYAYAVRALGATDVYAGVTHGNHRSVALLTRLGFAPVADFAEYTRFHWSPE</sequence>
<evidence type="ECO:0000256" key="4">
    <source>
        <dbReference type="SAM" id="MobiDB-lite"/>
    </source>
</evidence>
<dbReference type="SUPFAM" id="SSF55729">
    <property type="entry name" value="Acyl-CoA N-acyltransferases (Nat)"/>
    <property type="match status" value="1"/>
</dbReference>
<dbReference type="AlphaFoldDB" id="A0A918ZDC7"/>
<dbReference type="Proteomes" id="UP000608024">
    <property type="component" value="Unassembled WGS sequence"/>
</dbReference>
<gene>
    <name evidence="6" type="ORF">GCM10018785_16330</name>
</gene>
<evidence type="ECO:0000256" key="2">
    <source>
        <dbReference type="ARBA" id="ARBA00023315"/>
    </source>
</evidence>
<dbReference type="PANTHER" id="PTHR43792:SF8">
    <property type="entry name" value="[RIBOSOMAL PROTEIN US5]-ALANINE N-ACETYLTRANSFERASE"/>
    <property type="match status" value="1"/>
</dbReference>
<dbReference type="InterPro" id="IPR000182">
    <property type="entry name" value="GNAT_dom"/>
</dbReference>
<accession>A0A918ZDC7</accession>
<dbReference type="GO" id="GO:0016747">
    <property type="term" value="F:acyltransferase activity, transferring groups other than amino-acyl groups"/>
    <property type="evidence" value="ECO:0007669"/>
    <property type="project" value="InterPro"/>
</dbReference>
<feature type="region of interest" description="Disordered" evidence="4">
    <location>
        <begin position="1"/>
        <end position="22"/>
    </location>
</feature>
<protein>
    <recommendedName>
        <fullName evidence="5">N-acetyltransferase domain-containing protein</fullName>
    </recommendedName>
</protein>
<dbReference type="InterPro" id="IPR016181">
    <property type="entry name" value="Acyl_CoA_acyltransferase"/>
</dbReference>
<dbReference type="InterPro" id="IPR051531">
    <property type="entry name" value="N-acetyltransferase"/>
</dbReference>
<evidence type="ECO:0000256" key="1">
    <source>
        <dbReference type="ARBA" id="ARBA00022679"/>
    </source>
</evidence>
<organism evidence="6 7">
    <name type="scientific">Streptomyces longispororuber</name>
    <dbReference type="NCBI Taxonomy" id="68230"/>
    <lineage>
        <taxon>Bacteria</taxon>
        <taxon>Bacillati</taxon>
        <taxon>Actinomycetota</taxon>
        <taxon>Actinomycetes</taxon>
        <taxon>Kitasatosporales</taxon>
        <taxon>Streptomycetaceae</taxon>
        <taxon>Streptomyces</taxon>
    </lineage>
</organism>
<dbReference type="Pfam" id="PF13302">
    <property type="entry name" value="Acetyltransf_3"/>
    <property type="match status" value="1"/>
</dbReference>
<comment type="similarity">
    <text evidence="3">Belongs to the acetyltransferase family. RimJ subfamily.</text>
</comment>
<dbReference type="RefSeq" id="WP_229925470.1">
    <property type="nucleotide sequence ID" value="NZ_BNBT01000015.1"/>
</dbReference>
<reference evidence="6" key="2">
    <citation type="submission" date="2020-09" db="EMBL/GenBank/DDBJ databases">
        <authorList>
            <person name="Sun Q."/>
            <person name="Ohkuma M."/>
        </authorList>
    </citation>
    <scope>NUCLEOTIDE SEQUENCE</scope>
    <source>
        <strain evidence="6">JCM 4784</strain>
    </source>
</reference>
<feature type="domain" description="N-acetyltransferase" evidence="5">
    <location>
        <begin position="25"/>
        <end position="175"/>
    </location>
</feature>
<proteinExistence type="inferred from homology"/>
<comment type="caution">
    <text evidence="6">The sequence shown here is derived from an EMBL/GenBank/DDBJ whole genome shotgun (WGS) entry which is preliminary data.</text>
</comment>
<keyword evidence="7" id="KW-1185">Reference proteome</keyword>
<evidence type="ECO:0000256" key="3">
    <source>
        <dbReference type="ARBA" id="ARBA00038502"/>
    </source>
</evidence>